<dbReference type="InterPro" id="IPR001647">
    <property type="entry name" value="HTH_TetR"/>
</dbReference>
<dbReference type="InterPro" id="IPR036271">
    <property type="entry name" value="Tet_transcr_reg_TetR-rel_C_sf"/>
</dbReference>
<feature type="region of interest" description="Disordered" evidence="6">
    <location>
        <begin position="1"/>
        <end position="48"/>
    </location>
</feature>
<dbReference type="InterPro" id="IPR039538">
    <property type="entry name" value="BetI_C"/>
</dbReference>
<sequence>MPRKLSSLPVVEPAPAATEQPASAFPRPGEPRAGTVAVPAKRQRRTQAERVAESDSRLLAAATRLIATRGYTHTTLEATGIEAGYSRGLVQHRFGTKDGLLEELIKHIANAHRERLLARMQGLTGLDAILCEIDCYLEGMDDPSESSRAFFVLMLESIGPAPQVRPTFAAISARWHRAITRHIEAGQRAGQIRPDVAAAEEAGLLIATVRGLRMQSMLNPTTSNIAVAIRALKDNLRQRLLLPQEPD</sequence>
<dbReference type="Proteomes" id="UP000721236">
    <property type="component" value="Unassembled WGS sequence"/>
</dbReference>
<keyword evidence="3 5" id="KW-0238">DNA-binding</keyword>
<keyword evidence="1" id="KW-0678">Repressor</keyword>
<dbReference type="SUPFAM" id="SSF48498">
    <property type="entry name" value="Tetracyclin repressor-like, C-terminal domain"/>
    <property type="match status" value="1"/>
</dbReference>
<dbReference type="InterPro" id="IPR009057">
    <property type="entry name" value="Homeodomain-like_sf"/>
</dbReference>
<dbReference type="PANTHER" id="PTHR47506">
    <property type="entry name" value="TRANSCRIPTIONAL REGULATORY PROTEIN"/>
    <property type="match status" value="1"/>
</dbReference>
<organism evidence="8 9">
    <name type="scientific">Cupriavidus respiraculi</name>
    <dbReference type="NCBI Taxonomy" id="195930"/>
    <lineage>
        <taxon>Bacteria</taxon>
        <taxon>Pseudomonadati</taxon>
        <taxon>Pseudomonadota</taxon>
        <taxon>Betaproteobacteria</taxon>
        <taxon>Burkholderiales</taxon>
        <taxon>Burkholderiaceae</taxon>
        <taxon>Cupriavidus</taxon>
    </lineage>
</organism>
<dbReference type="Pfam" id="PF00440">
    <property type="entry name" value="TetR_N"/>
    <property type="match status" value="1"/>
</dbReference>
<keyword evidence="4" id="KW-0804">Transcription</keyword>
<evidence type="ECO:0000256" key="1">
    <source>
        <dbReference type="ARBA" id="ARBA00022491"/>
    </source>
</evidence>
<accession>A0ABM8WH34</accession>
<evidence type="ECO:0000313" key="8">
    <source>
        <dbReference type="EMBL" id="CAG9166666.1"/>
    </source>
</evidence>
<dbReference type="PANTHER" id="PTHR47506:SF6">
    <property type="entry name" value="HTH-TYPE TRANSCRIPTIONAL REPRESSOR NEMR"/>
    <property type="match status" value="1"/>
</dbReference>
<name>A0ABM8WH34_9BURK</name>
<keyword evidence="9" id="KW-1185">Reference proteome</keyword>
<evidence type="ECO:0000313" key="9">
    <source>
        <dbReference type="Proteomes" id="UP000721236"/>
    </source>
</evidence>
<dbReference type="PROSITE" id="PS50977">
    <property type="entry name" value="HTH_TETR_2"/>
    <property type="match status" value="1"/>
</dbReference>
<feature type="domain" description="HTH tetR-type" evidence="7">
    <location>
        <begin position="52"/>
        <end position="112"/>
    </location>
</feature>
<reference evidence="8 9" key="1">
    <citation type="submission" date="2021-08" db="EMBL/GenBank/DDBJ databases">
        <authorList>
            <person name="Peeters C."/>
        </authorList>
    </citation>
    <scope>NUCLEOTIDE SEQUENCE [LARGE SCALE GENOMIC DNA]</scope>
    <source>
        <strain evidence="8 9">LMG 21510</strain>
    </source>
</reference>
<protein>
    <submittedName>
        <fullName evidence="8">HTH-type transcriptional regulator BetI</fullName>
    </submittedName>
</protein>
<keyword evidence="2" id="KW-0805">Transcription regulation</keyword>
<dbReference type="Gene3D" id="1.10.357.10">
    <property type="entry name" value="Tetracycline Repressor, domain 2"/>
    <property type="match status" value="1"/>
</dbReference>
<evidence type="ECO:0000256" key="5">
    <source>
        <dbReference type="PROSITE-ProRule" id="PRU00335"/>
    </source>
</evidence>
<dbReference type="EMBL" id="CAJZAH010000001">
    <property type="protein sequence ID" value="CAG9166666.1"/>
    <property type="molecule type" value="Genomic_DNA"/>
</dbReference>
<dbReference type="Pfam" id="PF13977">
    <property type="entry name" value="TetR_C_6"/>
    <property type="match status" value="1"/>
</dbReference>
<dbReference type="SUPFAM" id="SSF46689">
    <property type="entry name" value="Homeodomain-like"/>
    <property type="match status" value="1"/>
</dbReference>
<evidence type="ECO:0000256" key="3">
    <source>
        <dbReference type="ARBA" id="ARBA00023125"/>
    </source>
</evidence>
<comment type="caution">
    <text evidence="8">The sequence shown here is derived from an EMBL/GenBank/DDBJ whole genome shotgun (WGS) entry which is preliminary data.</text>
</comment>
<evidence type="ECO:0000256" key="4">
    <source>
        <dbReference type="ARBA" id="ARBA00023163"/>
    </source>
</evidence>
<gene>
    <name evidence="8" type="primary">betI_1</name>
    <name evidence="8" type="ORF">LMG21510_00484</name>
</gene>
<evidence type="ECO:0000256" key="6">
    <source>
        <dbReference type="SAM" id="MobiDB-lite"/>
    </source>
</evidence>
<evidence type="ECO:0000259" key="7">
    <source>
        <dbReference type="PROSITE" id="PS50977"/>
    </source>
</evidence>
<feature type="DNA-binding region" description="H-T-H motif" evidence="5">
    <location>
        <begin position="75"/>
        <end position="94"/>
    </location>
</feature>
<proteinExistence type="predicted"/>
<evidence type="ECO:0000256" key="2">
    <source>
        <dbReference type="ARBA" id="ARBA00023015"/>
    </source>
</evidence>